<dbReference type="InterPro" id="IPR007136">
    <property type="entry name" value="DUF347"/>
</dbReference>
<keyword evidence="1" id="KW-0812">Transmembrane</keyword>
<keyword evidence="1" id="KW-0472">Membrane</keyword>
<dbReference type="EMBL" id="JAQQDR010000008">
    <property type="protein sequence ID" value="MFM0240736.1"/>
    <property type="molecule type" value="Genomic_DNA"/>
</dbReference>
<feature type="transmembrane region" description="Helical" evidence="1">
    <location>
        <begin position="98"/>
        <end position="123"/>
    </location>
</feature>
<dbReference type="Proteomes" id="UP001629274">
    <property type="component" value="Unassembled WGS sequence"/>
</dbReference>
<name>A0ABW9BK02_9BURK</name>
<gene>
    <name evidence="2" type="ORF">PQR03_21645</name>
</gene>
<reference evidence="2 3" key="1">
    <citation type="journal article" date="2024" name="Chem. Sci.">
        <title>Discovery of megapolipeptins by genome mining of a Burkholderiales bacteria collection.</title>
        <authorList>
            <person name="Paulo B.S."/>
            <person name="Recchia M.J.J."/>
            <person name="Lee S."/>
            <person name="Fergusson C.H."/>
            <person name="Romanowski S.B."/>
            <person name="Hernandez A."/>
            <person name="Krull N."/>
            <person name="Liu D.Y."/>
            <person name="Cavanagh H."/>
            <person name="Bos A."/>
            <person name="Gray C.A."/>
            <person name="Murphy B.T."/>
            <person name="Linington R.G."/>
            <person name="Eustaquio A.S."/>
        </authorList>
    </citation>
    <scope>NUCLEOTIDE SEQUENCE [LARGE SCALE GENOMIC DNA]</scope>
    <source>
        <strain evidence="2 3">RL17-351-BIE-A</strain>
    </source>
</reference>
<evidence type="ECO:0000313" key="3">
    <source>
        <dbReference type="Proteomes" id="UP001629274"/>
    </source>
</evidence>
<sequence>MRRFRFRRQLTQGFPKLIHCIVGTQITDALTDKPGVSLYAGTAVFALALILVFALWYISERTLSIHTIYTTRRKLFYWAAVFAAFALGTAAGDLATEALGLGFVIGAIAFATLIVLVSSIYYAGCKAHIKNLELAWDDAEPSLKPRAAADWHRVDKAIDRALSALRASALNAVECKQSLADLMAVMDRMSGKV</sequence>
<keyword evidence="1" id="KW-1133">Transmembrane helix</keyword>
<comment type="caution">
    <text evidence="2">The sequence shown here is derived from an EMBL/GenBank/DDBJ whole genome shotgun (WGS) entry which is preliminary data.</text>
</comment>
<feature type="transmembrane region" description="Helical" evidence="1">
    <location>
        <begin position="39"/>
        <end position="59"/>
    </location>
</feature>
<organism evidence="2 3">
    <name type="scientific">Paraburkholderia phytofirmans</name>
    <dbReference type="NCBI Taxonomy" id="261302"/>
    <lineage>
        <taxon>Bacteria</taxon>
        <taxon>Pseudomonadati</taxon>
        <taxon>Pseudomonadota</taxon>
        <taxon>Betaproteobacteria</taxon>
        <taxon>Burkholderiales</taxon>
        <taxon>Burkholderiaceae</taxon>
        <taxon>Paraburkholderia</taxon>
    </lineage>
</organism>
<accession>A0ABW9BK02</accession>
<dbReference type="Pfam" id="PF03988">
    <property type="entry name" value="DUF347"/>
    <property type="match status" value="2"/>
</dbReference>
<proteinExistence type="predicted"/>
<keyword evidence="3" id="KW-1185">Reference proteome</keyword>
<protein>
    <submittedName>
        <fullName evidence="2">Uncharacterized protein</fullName>
    </submittedName>
</protein>
<feature type="transmembrane region" description="Helical" evidence="1">
    <location>
        <begin position="75"/>
        <end position="92"/>
    </location>
</feature>
<evidence type="ECO:0000256" key="1">
    <source>
        <dbReference type="SAM" id="Phobius"/>
    </source>
</evidence>
<evidence type="ECO:0000313" key="2">
    <source>
        <dbReference type="EMBL" id="MFM0240736.1"/>
    </source>
</evidence>